<dbReference type="EC" id="2.7.7.9" evidence="2"/>
<evidence type="ECO:0000256" key="3">
    <source>
        <dbReference type="ARBA" id="ARBA00022679"/>
    </source>
</evidence>
<keyword evidence="3" id="KW-0808">Transferase</keyword>
<dbReference type="InterPro" id="IPR005771">
    <property type="entry name" value="GalU_uridylyltTrfase_bac/arc"/>
</dbReference>
<keyword evidence="8" id="KW-1185">Reference proteome</keyword>
<reference evidence="7" key="1">
    <citation type="submission" date="2020-10" db="EMBL/GenBank/DDBJ databases">
        <authorList>
            <person name="Castelo-Branco R."/>
            <person name="Eusebio N."/>
            <person name="Adriana R."/>
            <person name="Vieira A."/>
            <person name="Brugerolle De Fraissinette N."/>
            <person name="Rezende De Castro R."/>
            <person name="Schneider M.P."/>
            <person name="Vasconcelos V."/>
            <person name="Leao P.N."/>
        </authorList>
    </citation>
    <scope>NUCLEOTIDE SEQUENCE</scope>
    <source>
        <strain evidence="7">LEGE 11467</strain>
    </source>
</reference>
<dbReference type="EMBL" id="JADEXN010000366">
    <property type="protein sequence ID" value="MBE9042480.1"/>
    <property type="molecule type" value="Genomic_DNA"/>
</dbReference>
<evidence type="ECO:0000313" key="8">
    <source>
        <dbReference type="Proteomes" id="UP000621799"/>
    </source>
</evidence>
<evidence type="ECO:0000259" key="6">
    <source>
        <dbReference type="Pfam" id="PF00483"/>
    </source>
</evidence>
<dbReference type="AlphaFoldDB" id="A0A928W3E2"/>
<dbReference type="Pfam" id="PF00483">
    <property type="entry name" value="NTP_transferase"/>
    <property type="match status" value="1"/>
</dbReference>
<keyword evidence="7" id="KW-0418">Kinase</keyword>
<comment type="catalytic activity">
    <reaction evidence="5">
        <text>alpha-D-glucose 1-phosphate + UTP + H(+) = UDP-alpha-D-glucose + diphosphate</text>
        <dbReference type="Rhea" id="RHEA:19889"/>
        <dbReference type="ChEBI" id="CHEBI:15378"/>
        <dbReference type="ChEBI" id="CHEBI:33019"/>
        <dbReference type="ChEBI" id="CHEBI:46398"/>
        <dbReference type="ChEBI" id="CHEBI:58601"/>
        <dbReference type="ChEBI" id="CHEBI:58885"/>
        <dbReference type="EC" id="2.7.7.9"/>
    </reaction>
</comment>
<dbReference type="InterPro" id="IPR005835">
    <property type="entry name" value="NTP_transferase_dom"/>
</dbReference>
<dbReference type="GO" id="GO:0006011">
    <property type="term" value="P:UDP-alpha-D-glucose metabolic process"/>
    <property type="evidence" value="ECO:0007669"/>
    <property type="project" value="InterPro"/>
</dbReference>
<evidence type="ECO:0000313" key="7">
    <source>
        <dbReference type="EMBL" id="MBE9042480.1"/>
    </source>
</evidence>
<evidence type="ECO:0000256" key="5">
    <source>
        <dbReference type="ARBA" id="ARBA00048128"/>
    </source>
</evidence>
<name>A0A928W3E2_9CYAN</name>
<evidence type="ECO:0000256" key="4">
    <source>
        <dbReference type="ARBA" id="ARBA00022695"/>
    </source>
</evidence>
<dbReference type="GO" id="GO:0003983">
    <property type="term" value="F:UTP:glucose-1-phosphate uridylyltransferase activity"/>
    <property type="evidence" value="ECO:0007669"/>
    <property type="project" value="UniProtKB-EC"/>
</dbReference>
<dbReference type="PANTHER" id="PTHR43197">
    <property type="entry name" value="UTP--GLUCOSE-1-PHOSPHATE URIDYLYLTRANSFERASE"/>
    <property type="match status" value="1"/>
</dbReference>
<dbReference type="Proteomes" id="UP000621799">
    <property type="component" value="Unassembled WGS sequence"/>
</dbReference>
<protein>
    <recommendedName>
        <fullName evidence="2">UTP--glucose-1-phosphate uridylyltransferase</fullName>
        <ecNumber evidence="2">2.7.7.9</ecNumber>
    </recommendedName>
</protein>
<proteinExistence type="inferred from homology"/>
<dbReference type="RefSeq" id="WP_264322640.1">
    <property type="nucleotide sequence ID" value="NZ_JADEXN010000366.1"/>
</dbReference>
<dbReference type="SUPFAM" id="SSF53448">
    <property type="entry name" value="Nucleotide-diphospho-sugar transferases"/>
    <property type="match status" value="1"/>
</dbReference>
<gene>
    <name evidence="7" type="ORF">IQ235_17045</name>
</gene>
<organism evidence="7 8">
    <name type="scientific">Zarconia navalis LEGE 11467</name>
    <dbReference type="NCBI Taxonomy" id="1828826"/>
    <lineage>
        <taxon>Bacteria</taxon>
        <taxon>Bacillati</taxon>
        <taxon>Cyanobacteriota</taxon>
        <taxon>Cyanophyceae</taxon>
        <taxon>Oscillatoriophycideae</taxon>
        <taxon>Oscillatoriales</taxon>
        <taxon>Oscillatoriales incertae sedis</taxon>
        <taxon>Zarconia</taxon>
        <taxon>Zarconia navalis</taxon>
    </lineage>
</organism>
<evidence type="ECO:0000256" key="1">
    <source>
        <dbReference type="ARBA" id="ARBA00006890"/>
    </source>
</evidence>
<sequence length="74" mass="7831">MTDSPRLCKAIVPAAGFGTRLFPATQVVKKELLPIVDTEGRAKPAIVAIVEEALSGDVEEVGIVIQPGDRAVFE</sequence>
<comment type="similarity">
    <text evidence="1">Belongs to the UDPGP type 2 family.</text>
</comment>
<feature type="domain" description="Nucleotidyl transferase" evidence="6">
    <location>
        <begin position="9"/>
        <end position="72"/>
    </location>
</feature>
<dbReference type="InterPro" id="IPR029044">
    <property type="entry name" value="Nucleotide-diphossugar_trans"/>
</dbReference>
<keyword evidence="4" id="KW-0548">Nucleotidyltransferase</keyword>
<comment type="caution">
    <text evidence="7">The sequence shown here is derived from an EMBL/GenBank/DDBJ whole genome shotgun (WGS) entry which is preliminary data.</text>
</comment>
<dbReference type="PANTHER" id="PTHR43197:SF1">
    <property type="entry name" value="UTP--GLUCOSE-1-PHOSPHATE URIDYLYLTRANSFERASE"/>
    <property type="match status" value="1"/>
</dbReference>
<accession>A0A928W3E2</accession>
<evidence type="ECO:0000256" key="2">
    <source>
        <dbReference type="ARBA" id="ARBA00012415"/>
    </source>
</evidence>
<feature type="non-terminal residue" evidence="7">
    <location>
        <position position="74"/>
    </location>
</feature>
<dbReference type="Gene3D" id="3.90.550.10">
    <property type="entry name" value="Spore Coat Polysaccharide Biosynthesis Protein SpsA, Chain A"/>
    <property type="match status" value="1"/>
</dbReference>
<dbReference type="GO" id="GO:0016301">
    <property type="term" value="F:kinase activity"/>
    <property type="evidence" value="ECO:0007669"/>
    <property type="project" value="UniProtKB-KW"/>
</dbReference>